<feature type="domain" description="Phospholipid/glycerol acyltransferase" evidence="4">
    <location>
        <begin position="35"/>
        <end position="154"/>
    </location>
</feature>
<evidence type="ECO:0000313" key="5">
    <source>
        <dbReference type="EMBL" id="MCC3270585.1"/>
    </source>
</evidence>
<evidence type="ECO:0000256" key="2">
    <source>
        <dbReference type="ARBA" id="ARBA00023315"/>
    </source>
</evidence>
<name>A0A9X1M4E7_9MICC</name>
<evidence type="ECO:0000256" key="1">
    <source>
        <dbReference type="ARBA" id="ARBA00022679"/>
    </source>
</evidence>
<evidence type="ECO:0000259" key="4">
    <source>
        <dbReference type="SMART" id="SM00563"/>
    </source>
</evidence>
<organism evidence="5 6">
    <name type="scientific">Arthrobacter gengyunqii</name>
    <dbReference type="NCBI Taxonomy" id="2886940"/>
    <lineage>
        <taxon>Bacteria</taxon>
        <taxon>Bacillati</taxon>
        <taxon>Actinomycetota</taxon>
        <taxon>Actinomycetes</taxon>
        <taxon>Micrococcales</taxon>
        <taxon>Micrococcaceae</taxon>
        <taxon>Arthrobacter</taxon>
    </lineage>
</organism>
<evidence type="ECO:0000256" key="3">
    <source>
        <dbReference type="SAM" id="MobiDB-lite"/>
    </source>
</evidence>
<gene>
    <name evidence="5" type="ORF">LJ751_14700</name>
</gene>
<dbReference type="SUPFAM" id="SSF69593">
    <property type="entry name" value="Glycerol-3-phosphate (1)-acyltransferase"/>
    <property type="match status" value="1"/>
</dbReference>
<comment type="caution">
    <text evidence="5">The sequence shown here is derived from an EMBL/GenBank/DDBJ whole genome shotgun (WGS) entry which is preliminary data.</text>
</comment>
<dbReference type="EMBL" id="JAJFZP010000012">
    <property type="protein sequence ID" value="MCC3270585.1"/>
    <property type="molecule type" value="Genomic_DNA"/>
</dbReference>
<dbReference type="PANTHER" id="PTHR10434:SF11">
    <property type="entry name" value="1-ACYL-SN-GLYCEROL-3-PHOSPHATE ACYLTRANSFERASE"/>
    <property type="match status" value="1"/>
</dbReference>
<dbReference type="SMART" id="SM00563">
    <property type="entry name" value="PlsC"/>
    <property type="match status" value="1"/>
</dbReference>
<dbReference type="InterPro" id="IPR002123">
    <property type="entry name" value="Plipid/glycerol_acylTrfase"/>
</dbReference>
<dbReference type="GO" id="GO:0005886">
    <property type="term" value="C:plasma membrane"/>
    <property type="evidence" value="ECO:0007669"/>
    <property type="project" value="TreeGrafter"/>
</dbReference>
<dbReference type="Proteomes" id="UP001139264">
    <property type="component" value="Unassembled WGS sequence"/>
</dbReference>
<protein>
    <submittedName>
        <fullName evidence="5">1-acyl-sn-glycerol-3-phosphate acyltransferase</fullName>
    </submittedName>
</protein>
<dbReference type="AlphaFoldDB" id="A0A9X1M4E7"/>
<dbReference type="PANTHER" id="PTHR10434">
    <property type="entry name" value="1-ACYL-SN-GLYCEROL-3-PHOSPHATE ACYLTRANSFERASE"/>
    <property type="match status" value="1"/>
</dbReference>
<dbReference type="Pfam" id="PF01553">
    <property type="entry name" value="Acyltransferase"/>
    <property type="match status" value="1"/>
</dbReference>
<proteinExistence type="predicted"/>
<dbReference type="GO" id="GO:0003841">
    <property type="term" value="F:1-acylglycerol-3-phosphate O-acyltransferase activity"/>
    <property type="evidence" value="ECO:0007669"/>
    <property type="project" value="TreeGrafter"/>
</dbReference>
<accession>A0A9X1M4E7</accession>
<feature type="compositionally biased region" description="Basic and acidic residues" evidence="3">
    <location>
        <begin position="274"/>
        <end position="284"/>
    </location>
</feature>
<keyword evidence="2 5" id="KW-0012">Acyltransferase</keyword>
<feature type="region of interest" description="Disordered" evidence="3">
    <location>
        <begin position="228"/>
        <end position="349"/>
    </location>
</feature>
<evidence type="ECO:0000313" key="6">
    <source>
        <dbReference type="Proteomes" id="UP001139264"/>
    </source>
</evidence>
<dbReference type="CDD" id="cd07989">
    <property type="entry name" value="LPLAT_AGPAT-like"/>
    <property type="match status" value="1"/>
</dbReference>
<keyword evidence="1" id="KW-0808">Transferase</keyword>
<reference evidence="5" key="1">
    <citation type="submission" date="2021-10" db="EMBL/GenBank/DDBJ databases">
        <title>Novel species in genus Arthrobacter.</title>
        <authorList>
            <person name="Liu Y."/>
        </authorList>
    </citation>
    <scope>NUCLEOTIDE SEQUENCE</scope>
    <source>
        <strain evidence="5">Zg-Y809</strain>
    </source>
</reference>
<dbReference type="GO" id="GO:0006654">
    <property type="term" value="P:phosphatidic acid biosynthetic process"/>
    <property type="evidence" value="ECO:0007669"/>
    <property type="project" value="TreeGrafter"/>
</dbReference>
<sequence>MFYWVMKTIFIGPVVNLLFRPWVKGMDNVPETGPAVLVSNHLSFSDSIFLPLAVPRPVSFLAKSEYFTGKGLKGKLTAAFFRLTNQLPMDRSGGAASASSLNAGVDVLENGGLLGIYPEGTRSPDGRLYRGKTGVAKLVLKTGVPVIPVAMIGTDKVQPIGRKIPNIRRIGIIVGEPLDFSRYAGMENDRFIQRSVTDEIMYELMRLSGQEYVDVYASTMKEKQAAARKVSKGSEARSAAVRLPGTDHGTALPGSAGSDAETAALRPVQPGGRTRPDAGNRNDDGTEAGGAADSEGVPAPAAEQDDAAPEAPSTRRSVRKPGTITTIGRRKTPPPATGLEPEDTEPHSA</sequence>